<evidence type="ECO:0000313" key="3">
    <source>
        <dbReference type="Proteomes" id="UP000746535"/>
    </source>
</evidence>
<accession>A0ABX0YK91</accession>
<evidence type="ECO:0000256" key="1">
    <source>
        <dbReference type="SAM" id="Phobius"/>
    </source>
</evidence>
<protein>
    <submittedName>
        <fullName evidence="2">Uncharacterized protein</fullName>
    </submittedName>
</protein>
<keyword evidence="1" id="KW-0812">Transmembrane</keyword>
<name>A0ABX0YK91_9PSED</name>
<evidence type="ECO:0000313" key="2">
    <source>
        <dbReference type="EMBL" id="NJP03441.1"/>
    </source>
</evidence>
<reference evidence="2 3" key="1">
    <citation type="submission" date="2020-03" db="EMBL/GenBank/DDBJ databases">
        <authorList>
            <person name="Wang L."/>
            <person name="He N."/>
            <person name="Li Y."/>
            <person name="Fang Y."/>
            <person name="Zhang F."/>
        </authorList>
    </citation>
    <scope>NUCLEOTIDE SEQUENCE [LARGE SCALE GENOMIC DNA]</scope>
    <source>
        <strain evidence="3">hsmgli-8</strain>
    </source>
</reference>
<comment type="caution">
    <text evidence="2">The sequence shown here is derived from an EMBL/GenBank/DDBJ whole genome shotgun (WGS) entry which is preliminary data.</text>
</comment>
<dbReference type="Proteomes" id="UP000746535">
    <property type="component" value="Unassembled WGS sequence"/>
</dbReference>
<feature type="transmembrane region" description="Helical" evidence="1">
    <location>
        <begin position="50"/>
        <end position="71"/>
    </location>
</feature>
<dbReference type="RefSeq" id="WP_168086005.1">
    <property type="nucleotide sequence ID" value="NZ_JAAVJI010000020.1"/>
</dbReference>
<keyword evidence="3" id="KW-1185">Reference proteome</keyword>
<keyword evidence="1" id="KW-0472">Membrane</keyword>
<keyword evidence="1" id="KW-1133">Transmembrane helix</keyword>
<gene>
    <name evidence="2" type="ORF">HBH25_21630</name>
</gene>
<proteinExistence type="predicted"/>
<sequence>MLKSFLFHSAPLLKKIRKLAFFLSFILIFFLILSSVIVEASDPQFESQQLVDIFGPFIFGTMTVFVVCELLHMLIKSGPIKIEATIFVEGQELSEKQSMAVRMALENYCEGMQVANHKKYQVDENYAVDVLRMIDQRT</sequence>
<organism evidence="2 3">
    <name type="scientific">Pseudomonas quercus</name>
    <dbReference type="NCBI Taxonomy" id="2722792"/>
    <lineage>
        <taxon>Bacteria</taxon>
        <taxon>Pseudomonadati</taxon>
        <taxon>Pseudomonadota</taxon>
        <taxon>Gammaproteobacteria</taxon>
        <taxon>Pseudomonadales</taxon>
        <taxon>Pseudomonadaceae</taxon>
        <taxon>Pseudomonas</taxon>
    </lineage>
</organism>
<dbReference type="EMBL" id="JAAVJI010000020">
    <property type="protein sequence ID" value="NJP03441.1"/>
    <property type="molecule type" value="Genomic_DNA"/>
</dbReference>